<dbReference type="SUPFAM" id="SSF51069">
    <property type="entry name" value="Carbonic anhydrase"/>
    <property type="match status" value="1"/>
</dbReference>
<evidence type="ECO:0000256" key="3">
    <source>
        <dbReference type="ARBA" id="ARBA00012925"/>
    </source>
</evidence>
<evidence type="ECO:0000259" key="10">
    <source>
        <dbReference type="PROSITE" id="PS51144"/>
    </source>
</evidence>
<evidence type="ECO:0000256" key="9">
    <source>
        <dbReference type="SAM" id="MobiDB-lite"/>
    </source>
</evidence>
<dbReference type="Proteomes" id="UP000828390">
    <property type="component" value="Unassembled WGS sequence"/>
</dbReference>
<evidence type="ECO:0000313" key="12">
    <source>
        <dbReference type="Proteomes" id="UP000828390"/>
    </source>
</evidence>
<dbReference type="PROSITE" id="PS51257">
    <property type="entry name" value="PROKAR_LIPOPROTEIN"/>
    <property type="match status" value="1"/>
</dbReference>
<evidence type="ECO:0000313" key="11">
    <source>
        <dbReference type="EMBL" id="KAH3775370.1"/>
    </source>
</evidence>
<reference evidence="11" key="2">
    <citation type="submission" date="2020-11" db="EMBL/GenBank/DDBJ databases">
        <authorList>
            <person name="McCartney M.A."/>
            <person name="Auch B."/>
            <person name="Kono T."/>
            <person name="Mallez S."/>
            <person name="Becker A."/>
            <person name="Gohl D.M."/>
            <person name="Silverstein K.A.T."/>
            <person name="Koren S."/>
            <person name="Bechman K.B."/>
            <person name="Herman A."/>
            <person name="Abrahante J.E."/>
            <person name="Garbe J."/>
        </authorList>
    </citation>
    <scope>NUCLEOTIDE SEQUENCE</scope>
    <source>
        <strain evidence="11">Duluth1</strain>
        <tissue evidence="11">Whole animal</tissue>
    </source>
</reference>
<organism evidence="11 12">
    <name type="scientific">Dreissena polymorpha</name>
    <name type="common">Zebra mussel</name>
    <name type="synonym">Mytilus polymorpha</name>
    <dbReference type="NCBI Taxonomy" id="45954"/>
    <lineage>
        <taxon>Eukaryota</taxon>
        <taxon>Metazoa</taxon>
        <taxon>Spiralia</taxon>
        <taxon>Lophotrochozoa</taxon>
        <taxon>Mollusca</taxon>
        <taxon>Bivalvia</taxon>
        <taxon>Autobranchia</taxon>
        <taxon>Heteroconchia</taxon>
        <taxon>Euheterodonta</taxon>
        <taxon>Imparidentia</taxon>
        <taxon>Neoheterodontei</taxon>
        <taxon>Myida</taxon>
        <taxon>Dreissenoidea</taxon>
        <taxon>Dreissenidae</taxon>
        <taxon>Dreissena</taxon>
    </lineage>
</organism>
<dbReference type="InterPro" id="IPR018338">
    <property type="entry name" value="Carbonic_anhydrase_a-class_CS"/>
</dbReference>
<keyword evidence="4" id="KW-0964">Secreted</keyword>
<dbReference type="GO" id="GO:0005576">
    <property type="term" value="C:extracellular region"/>
    <property type="evidence" value="ECO:0007669"/>
    <property type="project" value="UniProtKB-SubCell"/>
</dbReference>
<evidence type="ECO:0000256" key="8">
    <source>
        <dbReference type="RuleBase" id="RU367011"/>
    </source>
</evidence>
<comment type="similarity">
    <text evidence="2 8">Belongs to the alpha-carbonic anhydrase family.</text>
</comment>
<protein>
    <recommendedName>
        <fullName evidence="3 8">Carbonic anhydrase</fullName>
        <ecNumber evidence="3 8">4.2.1.1</ecNumber>
    </recommendedName>
</protein>
<dbReference type="PANTHER" id="PTHR18952">
    <property type="entry name" value="CARBONIC ANHYDRASE"/>
    <property type="match status" value="1"/>
</dbReference>
<gene>
    <name evidence="11" type="ORF">DPMN_176771</name>
</gene>
<evidence type="ECO:0000256" key="2">
    <source>
        <dbReference type="ARBA" id="ARBA00010718"/>
    </source>
</evidence>
<evidence type="ECO:0000256" key="6">
    <source>
        <dbReference type="ARBA" id="ARBA00022833"/>
    </source>
</evidence>
<accession>A0A9D4IID4</accession>
<feature type="region of interest" description="Disordered" evidence="9">
    <location>
        <begin position="260"/>
        <end position="286"/>
    </location>
</feature>
<dbReference type="AlphaFoldDB" id="A0A9D4IID4"/>
<dbReference type="GO" id="GO:0005737">
    <property type="term" value="C:cytoplasm"/>
    <property type="evidence" value="ECO:0007669"/>
    <property type="project" value="TreeGrafter"/>
</dbReference>
<comment type="caution">
    <text evidence="11">The sequence shown here is derived from an EMBL/GenBank/DDBJ whole genome shotgun (WGS) entry which is preliminary data.</text>
</comment>
<dbReference type="PROSITE" id="PS00162">
    <property type="entry name" value="ALPHA_CA_1"/>
    <property type="match status" value="1"/>
</dbReference>
<dbReference type="InterPro" id="IPR023561">
    <property type="entry name" value="Carbonic_anhydrase_a-class"/>
</dbReference>
<dbReference type="GO" id="GO:0004089">
    <property type="term" value="F:carbonate dehydratase activity"/>
    <property type="evidence" value="ECO:0007669"/>
    <property type="project" value="UniProtKB-UniRule"/>
</dbReference>
<dbReference type="InterPro" id="IPR001148">
    <property type="entry name" value="CA_dom"/>
</dbReference>
<dbReference type="Gene3D" id="3.10.200.10">
    <property type="entry name" value="Alpha carbonic anhydrase"/>
    <property type="match status" value="1"/>
</dbReference>
<name>A0A9D4IID4_DREPO</name>
<comment type="cofactor">
    <cofactor evidence="8">
        <name>Zn(2+)</name>
        <dbReference type="ChEBI" id="CHEBI:29105"/>
    </cofactor>
</comment>
<dbReference type="EC" id="4.2.1.1" evidence="3 8"/>
<keyword evidence="5 8" id="KW-0479">Metal-binding</keyword>
<dbReference type="PROSITE" id="PS51144">
    <property type="entry name" value="ALPHA_CA_2"/>
    <property type="match status" value="1"/>
</dbReference>
<proteinExistence type="inferred from homology"/>
<comment type="function">
    <text evidence="8">Reversible hydration of carbon dioxide.</text>
</comment>
<keyword evidence="12" id="KW-1185">Reference proteome</keyword>
<dbReference type="FunFam" id="3.10.200.10:FF:000003">
    <property type="entry name" value="Carbonic anhydrase 12"/>
    <property type="match status" value="1"/>
</dbReference>
<dbReference type="InterPro" id="IPR036398">
    <property type="entry name" value="CA_dom_sf"/>
</dbReference>
<reference evidence="11" key="1">
    <citation type="journal article" date="2019" name="bioRxiv">
        <title>The Genome of the Zebra Mussel, Dreissena polymorpha: A Resource for Invasive Species Research.</title>
        <authorList>
            <person name="McCartney M.A."/>
            <person name="Auch B."/>
            <person name="Kono T."/>
            <person name="Mallez S."/>
            <person name="Zhang Y."/>
            <person name="Obille A."/>
            <person name="Becker A."/>
            <person name="Abrahante J.E."/>
            <person name="Garbe J."/>
            <person name="Badalamenti J.P."/>
            <person name="Herman A."/>
            <person name="Mangelson H."/>
            <person name="Liachko I."/>
            <person name="Sullivan S."/>
            <person name="Sone E.D."/>
            <person name="Koren S."/>
            <person name="Silverstein K.A.T."/>
            <person name="Beckman K.B."/>
            <person name="Gohl D.M."/>
        </authorList>
    </citation>
    <scope>NUCLEOTIDE SEQUENCE</scope>
    <source>
        <strain evidence="11">Duluth1</strain>
        <tissue evidence="11">Whole animal</tissue>
    </source>
</reference>
<keyword evidence="8" id="KW-0456">Lyase</keyword>
<sequence>MLKPQVDEQFGMKLPTYLMLGHMLVSCRVWASDWGYTEENGPKTWKKDYPIAVTGRRQSPINIVSRKAEYDSDLKPLNIEYLPEDEVKLKNNGHTIDIQITQPGFLTGGPVGNQQFRLAQFHLHWGADDTRGSEHTIDGEAFAAELHIVHWNTTYGSFAAAVDKSDGLAVLGIMIESGDVHPGFSVVSDNLDGLIQPGSTDTISSSLDPTDLLPDNIDDYWTYEGSVPIPPLYESVRWIVFKEPVEFSHDQLNALRSLIDSDDNPMQDNFRPPQPRKGRQVKASFQ</sequence>
<comment type="catalytic activity">
    <reaction evidence="8">
        <text>hydrogencarbonate + H(+) = CO2 + H2O</text>
        <dbReference type="Rhea" id="RHEA:10748"/>
        <dbReference type="ChEBI" id="CHEBI:15377"/>
        <dbReference type="ChEBI" id="CHEBI:15378"/>
        <dbReference type="ChEBI" id="CHEBI:16526"/>
        <dbReference type="ChEBI" id="CHEBI:17544"/>
        <dbReference type="EC" id="4.2.1.1"/>
    </reaction>
</comment>
<dbReference type="PANTHER" id="PTHR18952:SF124">
    <property type="entry name" value="CARBONIC ANHYDRASE 7"/>
    <property type="match status" value="1"/>
</dbReference>
<evidence type="ECO:0000256" key="5">
    <source>
        <dbReference type="ARBA" id="ARBA00022723"/>
    </source>
</evidence>
<evidence type="ECO:0000256" key="7">
    <source>
        <dbReference type="ARBA" id="ARBA00023180"/>
    </source>
</evidence>
<dbReference type="EMBL" id="JAIWYP010000009">
    <property type="protein sequence ID" value="KAH3775370.1"/>
    <property type="molecule type" value="Genomic_DNA"/>
</dbReference>
<keyword evidence="6 8" id="KW-0862">Zinc</keyword>
<feature type="domain" description="Alpha-carbonic anhydrase" evidence="10">
    <location>
        <begin position="32"/>
        <end position="285"/>
    </location>
</feature>
<dbReference type="GO" id="GO:0008270">
    <property type="term" value="F:zinc ion binding"/>
    <property type="evidence" value="ECO:0007669"/>
    <property type="project" value="UniProtKB-UniRule"/>
</dbReference>
<dbReference type="Pfam" id="PF00194">
    <property type="entry name" value="Carb_anhydrase"/>
    <property type="match status" value="1"/>
</dbReference>
<dbReference type="SMART" id="SM01057">
    <property type="entry name" value="Carb_anhydrase"/>
    <property type="match status" value="1"/>
</dbReference>
<keyword evidence="7" id="KW-0325">Glycoprotein</keyword>
<dbReference type="CDD" id="cd00326">
    <property type="entry name" value="alpha_CA"/>
    <property type="match status" value="1"/>
</dbReference>
<comment type="subcellular location">
    <subcellularLocation>
        <location evidence="1">Secreted</location>
    </subcellularLocation>
</comment>
<evidence type="ECO:0000256" key="4">
    <source>
        <dbReference type="ARBA" id="ARBA00022525"/>
    </source>
</evidence>
<evidence type="ECO:0000256" key="1">
    <source>
        <dbReference type="ARBA" id="ARBA00004613"/>
    </source>
</evidence>